<dbReference type="Proteomes" id="UP000037688">
    <property type="component" value="Unassembled WGS sequence"/>
</dbReference>
<keyword evidence="1" id="KW-0805">Transcription regulation</keyword>
<dbReference type="SMART" id="SM00342">
    <property type="entry name" value="HTH_ARAC"/>
    <property type="match status" value="1"/>
</dbReference>
<accession>A0A0M9BSN4</accession>
<dbReference type="PROSITE" id="PS00041">
    <property type="entry name" value="HTH_ARAC_FAMILY_1"/>
    <property type="match status" value="1"/>
</dbReference>
<dbReference type="InterPro" id="IPR003313">
    <property type="entry name" value="AraC-bd"/>
</dbReference>
<feature type="domain" description="HTH araC/xylS-type" evidence="4">
    <location>
        <begin position="185"/>
        <end position="283"/>
    </location>
</feature>
<dbReference type="PRINTS" id="PR00032">
    <property type="entry name" value="HTHARAC"/>
</dbReference>
<dbReference type="RefSeq" id="WP_053779928.1">
    <property type="nucleotide sequence ID" value="NZ_LITU01000040.1"/>
</dbReference>
<dbReference type="Pfam" id="PF02311">
    <property type="entry name" value="AraC_binding"/>
    <property type="match status" value="1"/>
</dbReference>
<evidence type="ECO:0000256" key="2">
    <source>
        <dbReference type="ARBA" id="ARBA00023125"/>
    </source>
</evidence>
<dbReference type="OrthoDB" id="506156at2"/>
<evidence type="ECO:0000259" key="4">
    <source>
        <dbReference type="PROSITE" id="PS01124"/>
    </source>
</evidence>
<dbReference type="InterPro" id="IPR018062">
    <property type="entry name" value="HTH_AraC-typ_CS"/>
</dbReference>
<proteinExistence type="predicted"/>
<dbReference type="Gene3D" id="2.60.120.10">
    <property type="entry name" value="Jelly Rolls"/>
    <property type="match status" value="1"/>
</dbReference>
<dbReference type="InterPro" id="IPR014710">
    <property type="entry name" value="RmlC-like_jellyroll"/>
</dbReference>
<comment type="caution">
    <text evidence="5">The sequence shown here is derived from an EMBL/GenBank/DDBJ whole genome shotgun (WGS) entry which is preliminary data.</text>
</comment>
<organism evidence="5 6">
    <name type="scientific">Paenibacillus xylanivorans</name>
    <dbReference type="NCBI Taxonomy" id="1705561"/>
    <lineage>
        <taxon>Bacteria</taxon>
        <taxon>Bacillati</taxon>
        <taxon>Bacillota</taxon>
        <taxon>Bacilli</taxon>
        <taxon>Bacillales</taxon>
        <taxon>Paenibacillaceae</taxon>
        <taxon>Paenibacillus</taxon>
    </lineage>
</organism>
<dbReference type="PATRIC" id="fig|1705561.3.peg.918"/>
<evidence type="ECO:0000313" key="6">
    <source>
        <dbReference type="Proteomes" id="UP000037688"/>
    </source>
</evidence>
<keyword evidence="3" id="KW-0804">Transcription</keyword>
<dbReference type="InterPro" id="IPR009057">
    <property type="entry name" value="Homeodomain-like_sf"/>
</dbReference>
<dbReference type="EMBL" id="LITU01000040">
    <property type="protein sequence ID" value="KOY17342.1"/>
    <property type="molecule type" value="Genomic_DNA"/>
</dbReference>
<dbReference type="GO" id="GO:0003700">
    <property type="term" value="F:DNA-binding transcription factor activity"/>
    <property type="evidence" value="ECO:0007669"/>
    <property type="project" value="InterPro"/>
</dbReference>
<keyword evidence="2" id="KW-0238">DNA-binding</keyword>
<keyword evidence="6" id="KW-1185">Reference proteome</keyword>
<evidence type="ECO:0000313" key="5">
    <source>
        <dbReference type="EMBL" id="KOY17342.1"/>
    </source>
</evidence>
<dbReference type="PROSITE" id="PS01124">
    <property type="entry name" value="HTH_ARAC_FAMILY_2"/>
    <property type="match status" value="1"/>
</dbReference>
<dbReference type="Gene3D" id="1.10.10.60">
    <property type="entry name" value="Homeodomain-like"/>
    <property type="match status" value="2"/>
</dbReference>
<protein>
    <submittedName>
        <fullName evidence="5">AraC family transcriptional regulator</fullName>
    </submittedName>
</protein>
<dbReference type="PANTHER" id="PTHR43280:SF2">
    <property type="entry name" value="HTH-TYPE TRANSCRIPTIONAL REGULATOR EXSA"/>
    <property type="match status" value="1"/>
</dbReference>
<dbReference type="SUPFAM" id="SSF46689">
    <property type="entry name" value="Homeodomain-like"/>
    <property type="match status" value="2"/>
</dbReference>
<evidence type="ECO:0000256" key="1">
    <source>
        <dbReference type="ARBA" id="ARBA00023015"/>
    </source>
</evidence>
<evidence type="ECO:0000256" key="3">
    <source>
        <dbReference type="ARBA" id="ARBA00023163"/>
    </source>
</evidence>
<dbReference type="GO" id="GO:0043565">
    <property type="term" value="F:sequence-specific DNA binding"/>
    <property type="evidence" value="ECO:0007669"/>
    <property type="project" value="InterPro"/>
</dbReference>
<dbReference type="InterPro" id="IPR020449">
    <property type="entry name" value="Tscrpt_reg_AraC-type_HTH"/>
</dbReference>
<sequence>MTQTFRADYNDPTGYLNIEYDRRIGYFSMTDDHLHDHYELYYLLSGERIYFIKDRTYRVRAGDFVFINRNTVHKTMESGRPDHDRIVLYIKPELFTELAISPELAEGLKEPFSWEIPILSLPSQVSEAADRMVSEMIDEMIHTRAGSSLLLRHRSVELLLFAYRNKHLGTVQSADSEPVLHPKAQAVVRHLNENYQQALALPEVAALFRISPHYLSRLFKQTTGFTFSDYLNLLRVKEAQRLLRESEDSITEIALQAGFSNFSHFGKMFKRTVQVSPRIYRQEYREAGSMGVLK</sequence>
<reference evidence="5 6" key="1">
    <citation type="submission" date="2015-08" db="EMBL/GenBank/DDBJ databases">
        <title>Draft genome sequence of cellulolytic and xylanolytic Paenibacillus sp. A59, isolated from a decaying forest soil from Patagonia, Argentina.</title>
        <authorList>
            <person name="Ghio S."/>
            <person name="Caceres A.M."/>
            <person name="Talia P."/>
            <person name="Grasso D."/>
            <person name="Campos E."/>
        </authorList>
    </citation>
    <scope>NUCLEOTIDE SEQUENCE [LARGE SCALE GENOMIC DNA]</scope>
    <source>
        <strain evidence="5 6">A59</strain>
    </source>
</reference>
<dbReference type="PANTHER" id="PTHR43280">
    <property type="entry name" value="ARAC-FAMILY TRANSCRIPTIONAL REGULATOR"/>
    <property type="match status" value="1"/>
</dbReference>
<dbReference type="AlphaFoldDB" id="A0A0M9BSN4"/>
<gene>
    <name evidence="5" type="ORF">AMS66_06025</name>
</gene>
<dbReference type="InterPro" id="IPR037923">
    <property type="entry name" value="HTH-like"/>
</dbReference>
<dbReference type="InterPro" id="IPR018060">
    <property type="entry name" value="HTH_AraC"/>
</dbReference>
<dbReference type="SUPFAM" id="SSF51215">
    <property type="entry name" value="Regulatory protein AraC"/>
    <property type="match status" value="1"/>
</dbReference>
<dbReference type="Pfam" id="PF12833">
    <property type="entry name" value="HTH_18"/>
    <property type="match status" value="1"/>
</dbReference>
<name>A0A0M9BSN4_9BACL</name>